<dbReference type="Pfam" id="PF12802">
    <property type="entry name" value="MarR_2"/>
    <property type="match status" value="1"/>
</dbReference>
<evidence type="ECO:0000256" key="2">
    <source>
        <dbReference type="ARBA" id="ARBA00023125"/>
    </source>
</evidence>
<evidence type="ECO:0000259" key="4">
    <source>
        <dbReference type="PROSITE" id="PS50995"/>
    </source>
</evidence>
<feature type="domain" description="HTH marR-type" evidence="4">
    <location>
        <begin position="1"/>
        <end position="137"/>
    </location>
</feature>
<name>A0ABW8TDC1_9CLOT</name>
<evidence type="ECO:0000313" key="5">
    <source>
        <dbReference type="EMBL" id="MFL0250336.1"/>
    </source>
</evidence>
<accession>A0ABW8TDC1</accession>
<comment type="caution">
    <text evidence="5">The sequence shown here is derived from an EMBL/GenBank/DDBJ whole genome shotgun (WGS) entry which is preliminary data.</text>
</comment>
<dbReference type="Proteomes" id="UP001623592">
    <property type="component" value="Unassembled WGS sequence"/>
</dbReference>
<evidence type="ECO:0000256" key="1">
    <source>
        <dbReference type="ARBA" id="ARBA00023015"/>
    </source>
</evidence>
<dbReference type="SMART" id="SM00347">
    <property type="entry name" value="HTH_MARR"/>
    <property type="match status" value="1"/>
</dbReference>
<evidence type="ECO:0000313" key="6">
    <source>
        <dbReference type="Proteomes" id="UP001623592"/>
    </source>
</evidence>
<evidence type="ECO:0000256" key="3">
    <source>
        <dbReference type="ARBA" id="ARBA00023163"/>
    </source>
</evidence>
<keyword evidence="2" id="KW-0238">DNA-binding</keyword>
<dbReference type="PANTHER" id="PTHR42756:SF2">
    <property type="entry name" value="MARR FAMILY REGULATORY PROTEIN"/>
    <property type="match status" value="1"/>
</dbReference>
<keyword evidence="6" id="KW-1185">Reference proteome</keyword>
<dbReference type="SUPFAM" id="SSF46785">
    <property type="entry name" value="Winged helix' DNA-binding domain"/>
    <property type="match status" value="1"/>
</dbReference>
<dbReference type="InterPro" id="IPR036390">
    <property type="entry name" value="WH_DNA-bd_sf"/>
</dbReference>
<reference evidence="5 6" key="1">
    <citation type="submission" date="2024-11" db="EMBL/GenBank/DDBJ databases">
        <authorList>
            <person name="Heng Y.C."/>
            <person name="Lim A.C.H."/>
            <person name="Lee J.K.Y."/>
            <person name="Kittelmann S."/>
        </authorList>
    </citation>
    <scope>NUCLEOTIDE SEQUENCE [LARGE SCALE GENOMIC DNA]</scope>
    <source>
        <strain evidence="5 6">WILCCON 0114</strain>
    </source>
</reference>
<keyword evidence="1" id="KW-0805">Transcription regulation</keyword>
<dbReference type="Gene3D" id="1.10.10.10">
    <property type="entry name" value="Winged helix-like DNA-binding domain superfamily/Winged helix DNA-binding domain"/>
    <property type="match status" value="1"/>
</dbReference>
<organism evidence="5 6">
    <name type="scientific">Clostridium neuense</name>
    <dbReference type="NCBI Taxonomy" id="1728934"/>
    <lineage>
        <taxon>Bacteria</taxon>
        <taxon>Bacillati</taxon>
        <taxon>Bacillota</taxon>
        <taxon>Clostridia</taxon>
        <taxon>Eubacteriales</taxon>
        <taxon>Clostridiaceae</taxon>
        <taxon>Clostridium</taxon>
    </lineage>
</organism>
<gene>
    <name evidence="5" type="ORF">ACJDT4_07855</name>
</gene>
<dbReference type="EMBL" id="JBJIAA010000005">
    <property type="protein sequence ID" value="MFL0250336.1"/>
    <property type="molecule type" value="Genomic_DNA"/>
</dbReference>
<keyword evidence="3" id="KW-0804">Transcription</keyword>
<proteinExistence type="predicted"/>
<protein>
    <submittedName>
        <fullName evidence="5">MarR family winged helix-turn-helix transcriptional regulator</fullName>
    </submittedName>
</protein>
<dbReference type="InterPro" id="IPR036388">
    <property type="entry name" value="WH-like_DNA-bd_sf"/>
</dbReference>
<dbReference type="PROSITE" id="PS50995">
    <property type="entry name" value="HTH_MARR_2"/>
    <property type="match status" value="1"/>
</dbReference>
<sequence length="145" mass="16740">MDNKALDLIGLTGCLYRCAQTYFDRELKKFDLSMATYPYLLSLSKYEGINQNEISRKLYVDKSMSAKSIKKLINLGYVTKKEDKEDARAYKLYLTDKAKDIIPEILEIRNKWIDILSQGSNDEKIEASIDFLWKALGNGKDELSH</sequence>
<dbReference type="InterPro" id="IPR000835">
    <property type="entry name" value="HTH_MarR-typ"/>
</dbReference>
<dbReference type="PANTHER" id="PTHR42756">
    <property type="entry name" value="TRANSCRIPTIONAL REGULATOR, MARR"/>
    <property type="match status" value="1"/>
</dbReference>
<dbReference type="RefSeq" id="WP_406786995.1">
    <property type="nucleotide sequence ID" value="NZ_JBJIAA010000005.1"/>
</dbReference>